<keyword evidence="4" id="KW-1185">Reference proteome</keyword>
<dbReference type="EMBL" id="JBBKZS010000007">
    <property type="protein sequence ID" value="MEJ8856544.1"/>
    <property type="molecule type" value="Genomic_DNA"/>
</dbReference>
<reference evidence="3 4" key="1">
    <citation type="submission" date="2024-03" db="EMBL/GenBank/DDBJ databases">
        <title>Novel species of the genus Variovorax.</title>
        <authorList>
            <person name="Liu Q."/>
            <person name="Xin Y.-H."/>
        </authorList>
    </citation>
    <scope>NUCLEOTIDE SEQUENCE [LARGE SCALE GENOMIC DNA]</scope>
    <source>
        <strain evidence="3 4">KACC 18901</strain>
    </source>
</reference>
<dbReference type="InterPro" id="IPR001054">
    <property type="entry name" value="A/G_cyclase"/>
</dbReference>
<keyword evidence="1" id="KW-0472">Membrane</keyword>
<dbReference type="PROSITE" id="PS50125">
    <property type="entry name" value="GUANYLATE_CYCLASE_2"/>
    <property type="match status" value="1"/>
</dbReference>
<organism evidence="3 4">
    <name type="scientific">Variovorax robiniae</name>
    <dbReference type="NCBI Taxonomy" id="1836199"/>
    <lineage>
        <taxon>Bacteria</taxon>
        <taxon>Pseudomonadati</taxon>
        <taxon>Pseudomonadota</taxon>
        <taxon>Betaproteobacteria</taxon>
        <taxon>Burkholderiales</taxon>
        <taxon>Comamonadaceae</taxon>
        <taxon>Variovorax</taxon>
    </lineage>
</organism>
<evidence type="ECO:0000313" key="4">
    <source>
        <dbReference type="Proteomes" id="UP001367030"/>
    </source>
</evidence>
<dbReference type="InterPro" id="IPR050697">
    <property type="entry name" value="Adenylyl/Guanylyl_Cyclase_3/4"/>
</dbReference>
<sequence>MQTDIRHRLLAILAADAAGYSRSMARDAMGTLAALDEARQVFRTQVALMGGRVVDTAGDSVLAVFDTAVGAVRAAVATQDELASRSSQPPAQLRLQFRIGIHVGDVIEKPDGTVYGDGVNIASRLQALAEPGGLVVSHAVEELSSEQAHANFEDIGPQQVKNIAKPVGAFRLVPVATPNSTAPVAPVAAAPAMVLPHASRRWHWVIASIVVACVIGGATATWRWQSLRHATPPVNIDEEVINRRALAVLAFSDRRGKTAGSTLADDMADAIGAQLERTGVRVIERGATMQQDPAAPEFERIGREQAVRFVLGGRVVRDGSTVRVAANLTEIATGAVYRLHEAEFKSDEEAVRSAYGRDVASALKARYYEIEGVRARLPGRDKDPVDAIVLAWRDLDRGNTQEDLERARQRFEFAAEVDPNSVDASIGLGVTHLVAFYNYFSKSPRDELDITEKVLKRALELGPANAQNLSAWAELLFLRQRPDEAFWVWQRSLEISPDDQASHLRMAIALVRQGRFADAQQHMTRASGLQPHQTRAKQWLIQCRAEAAFAQQRDEEAYEILRNWTAEFPNNGRPYLMLAAIDALHGRKAAAAANMARHRQLQPLSNIAYVVLTHPSTDPGFLAQRERLVEGLRMAGLPEGSK</sequence>
<dbReference type="Pfam" id="PF00211">
    <property type="entry name" value="Guanylate_cyc"/>
    <property type="match status" value="1"/>
</dbReference>
<evidence type="ECO:0000259" key="2">
    <source>
        <dbReference type="PROSITE" id="PS50125"/>
    </source>
</evidence>
<comment type="caution">
    <text evidence="3">The sequence shown here is derived from an EMBL/GenBank/DDBJ whole genome shotgun (WGS) entry which is preliminary data.</text>
</comment>
<dbReference type="PANTHER" id="PTHR43081">
    <property type="entry name" value="ADENYLATE CYCLASE, TERMINAL-DIFFERENTIATION SPECIFIC-RELATED"/>
    <property type="match status" value="1"/>
</dbReference>
<name>A0ABU8XA16_9BURK</name>
<accession>A0ABU8XA16</accession>
<dbReference type="InterPro" id="IPR029787">
    <property type="entry name" value="Nucleotide_cyclase"/>
</dbReference>
<evidence type="ECO:0000313" key="3">
    <source>
        <dbReference type="EMBL" id="MEJ8856544.1"/>
    </source>
</evidence>
<dbReference type="Proteomes" id="UP001367030">
    <property type="component" value="Unassembled WGS sequence"/>
</dbReference>
<proteinExistence type="predicted"/>
<dbReference type="SUPFAM" id="SSF48452">
    <property type="entry name" value="TPR-like"/>
    <property type="match status" value="1"/>
</dbReference>
<dbReference type="SUPFAM" id="SSF55073">
    <property type="entry name" value="Nucleotide cyclase"/>
    <property type="match status" value="1"/>
</dbReference>
<dbReference type="Gene3D" id="1.25.40.10">
    <property type="entry name" value="Tetratricopeptide repeat domain"/>
    <property type="match status" value="1"/>
</dbReference>
<dbReference type="Gene3D" id="3.30.70.1230">
    <property type="entry name" value="Nucleotide cyclase"/>
    <property type="match status" value="1"/>
</dbReference>
<feature type="domain" description="Guanylate cyclase" evidence="2">
    <location>
        <begin position="11"/>
        <end position="126"/>
    </location>
</feature>
<dbReference type="RefSeq" id="WP_340336609.1">
    <property type="nucleotide sequence ID" value="NZ_JBBKZS010000007.1"/>
</dbReference>
<protein>
    <submittedName>
        <fullName evidence="3">Tetratricopeptide repeat protein</fullName>
    </submittedName>
</protein>
<dbReference type="Pfam" id="PF14559">
    <property type="entry name" value="TPR_19"/>
    <property type="match status" value="1"/>
</dbReference>
<keyword evidence="1" id="KW-1133">Transmembrane helix</keyword>
<dbReference type="Gene3D" id="3.40.50.10070">
    <property type="entry name" value="TolB, N-terminal domain"/>
    <property type="match status" value="1"/>
</dbReference>
<feature type="transmembrane region" description="Helical" evidence="1">
    <location>
        <begin position="202"/>
        <end position="224"/>
    </location>
</feature>
<dbReference type="InterPro" id="IPR011990">
    <property type="entry name" value="TPR-like_helical_dom_sf"/>
</dbReference>
<dbReference type="PANTHER" id="PTHR43081:SF19">
    <property type="entry name" value="PH-SENSITIVE ADENYLATE CYCLASE RV1264"/>
    <property type="match status" value="1"/>
</dbReference>
<keyword evidence="1" id="KW-0812">Transmembrane</keyword>
<evidence type="ECO:0000256" key="1">
    <source>
        <dbReference type="SAM" id="Phobius"/>
    </source>
</evidence>
<gene>
    <name evidence="3" type="ORF">WKW79_18350</name>
</gene>
<dbReference type="CDD" id="cd07302">
    <property type="entry name" value="CHD"/>
    <property type="match status" value="1"/>
</dbReference>